<dbReference type="PATRIC" id="fig|1265738.3.peg.4761"/>
<dbReference type="AlphaFoldDB" id="M5RWN3"/>
<protein>
    <submittedName>
        <fullName evidence="1">Signal peptide protein</fullName>
    </submittedName>
</protein>
<accession>M5RWN3</accession>
<reference evidence="1 2" key="1">
    <citation type="journal article" date="2013" name="Mar. Genomics">
        <title>Expression of sulfatases in Rhodopirellula baltica and the diversity of sulfatases in the genus Rhodopirellula.</title>
        <authorList>
            <person name="Wegner C.E."/>
            <person name="Richter-Heitmann T."/>
            <person name="Klindworth A."/>
            <person name="Klockow C."/>
            <person name="Richter M."/>
            <person name="Achstetter T."/>
            <person name="Glockner F.O."/>
            <person name="Harder J."/>
        </authorList>
    </citation>
    <scope>NUCLEOTIDE SEQUENCE [LARGE SCALE GENOMIC DNA]</scope>
    <source>
        <strain evidence="1 2">SM1</strain>
    </source>
</reference>
<evidence type="ECO:0000313" key="1">
    <source>
        <dbReference type="EMBL" id="EMI18349.1"/>
    </source>
</evidence>
<dbReference type="SUPFAM" id="SSF55729">
    <property type="entry name" value="Acyl-CoA N-acyltransferases (Nat)"/>
    <property type="match status" value="1"/>
</dbReference>
<keyword evidence="2" id="KW-1185">Reference proteome</keyword>
<evidence type="ECO:0000313" key="2">
    <source>
        <dbReference type="Proteomes" id="UP000011991"/>
    </source>
</evidence>
<dbReference type="RefSeq" id="WP_008701370.1">
    <property type="nucleotide sequence ID" value="NZ_ANOG01000678.1"/>
</dbReference>
<proteinExistence type="predicted"/>
<organism evidence="1 2">
    <name type="scientific">Rhodopirellula maiorica SM1</name>
    <dbReference type="NCBI Taxonomy" id="1265738"/>
    <lineage>
        <taxon>Bacteria</taxon>
        <taxon>Pseudomonadati</taxon>
        <taxon>Planctomycetota</taxon>
        <taxon>Planctomycetia</taxon>
        <taxon>Pirellulales</taxon>
        <taxon>Pirellulaceae</taxon>
        <taxon>Novipirellula</taxon>
    </lineage>
</organism>
<dbReference type="OrthoDB" id="266256at2"/>
<comment type="caution">
    <text evidence="1">The sequence shown here is derived from an EMBL/GenBank/DDBJ whole genome shotgun (WGS) entry which is preliminary data.</text>
</comment>
<dbReference type="InterPro" id="IPR016181">
    <property type="entry name" value="Acyl_CoA_acyltransferase"/>
</dbReference>
<sequence>MKLPLFILRVTYMLARRLQIAEATRLLYMKAADFRAPELADGYSMHSPSAEELSEWIQTGKAAEKTGSPQSISNQRRLVVATTRDNQVVSHLWIATESVDASDNFSRARHLGTSVDLPPRAGFLFNAWTHPDHRGKRLIGCMISHILENRLSETEVLVTTMDWTNERSCRAFAHVGMQPIGTVIRIGRGPLQLSLLPQTANQLGLKLARQAPGYKFAC</sequence>
<dbReference type="Gene3D" id="3.40.630.30">
    <property type="match status" value="1"/>
</dbReference>
<gene>
    <name evidence="1" type="ORF">RMSM_04737</name>
</gene>
<dbReference type="Proteomes" id="UP000011991">
    <property type="component" value="Unassembled WGS sequence"/>
</dbReference>
<name>M5RWN3_9BACT</name>
<dbReference type="EMBL" id="ANOG01000678">
    <property type="protein sequence ID" value="EMI18349.1"/>
    <property type="molecule type" value="Genomic_DNA"/>
</dbReference>